<feature type="non-terminal residue" evidence="1">
    <location>
        <position position="220"/>
    </location>
</feature>
<dbReference type="EMBL" id="NMUH01000890">
    <property type="protein sequence ID" value="MQL86298.1"/>
    <property type="molecule type" value="Genomic_DNA"/>
</dbReference>
<comment type="caution">
    <text evidence="1">The sequence shown here is derived from an EMBL/GenBank/DDBJ whole genome shotgun (WGS) entry which is preliminary data.</text>
</comment>
<keyword evidence="2" id="KW-1185">Reference proteome</keyword>
<evidence type="ECO:0000313" key="2">
    <source>
        <dbReference type="Proteomes" id="UP000652761"/>
    </source>
</evidence>
<gene>
    <name evidence="1" type="ORF">Taro_018838</name>
</gene>
<proteinExistence type="predicted"/>
<sequence>GGQAKGRSLARLRCCVRWCVSVAALSYPSTGAEVGARLVSRACGLRAPFLATSGGGLVAVVVTAFPHDVSNLYGGYSLVVPSSRRRWSGLVRTCASGGFRSVFSRFRSPVLGCQSVVAPASVVSRPSGVSRVRGGYACGPSTLWRSEVAVLEVRRHSHLVVAWSRWVCRRLLPLCARLRWFLRELYVCHDLGWWSWRCTVLFRCFVVPYCMCSSLYNCLG</sequence>
<evidence type="ECO:0000313" key="1">
    <source>
        <dbReference type="EMBL" id="MQL86298.1"/>
    </source>
</evidence>
<name>A0A843US33_COLES</name>
<reference evidence="1" key="1">
    <citation type="submission" date="2017-07" db="EMBL/GenBank/DDBJ databases">
        <title>Taro Niue Genome Assembly and Annotation.</title>
        <authorList>
            <person name="Atibalentja N."/>
            <person name="Keating K."/>
            <person name="Fields C.J."/>
        </authorList>
    </citation>
    <scope>NUCLEOTIDE SEQUENCE</scope>
    <source>
        <strain evidence="1">Niue_2</strain>
        <tissue evidence="1">Leaf</tissue>
    </source>
</reference>
<dbReference type="Proteomes" id="UP000652761">
    <property type="component" value="Unassembled WGS sequence"/>
</dbReference>
<dbReference type="AlphaFoldDB" id="A0A843US33"/>
<accession>A0A843US33</accession>
<organism evidence="1 2">
    <name type="scientific">Colocasia esculenta</name>
    <name type="common">Wild taro</name>
    <name type="synonym">Arum esculentum</name>
    <dbReference type="NCBI Taxonomy" id="4460"/>
    <lineage>
        <taxon>Eukaryota</taxon>
        <taxon>Viridiplantae</taxon>
        <taxon>Streptophyta</taxon>
        <taxon>Embryophyta</taxon>
        <taxon>Tracheophyta</taxon>
        <taxon>Spermatophyta</taxon>
        <taxon>Magnoliopsida</taxon>
        <taxon>Liliopsida</taxon>
        <taxon>Araceae</taxon>
        <taxon>Aroideae</taxon>
        <taxon>Colocasieae</taxon>
        <taxon>Colocasia</taxon>
    </lineage>
</organism>
<protein>
    <submittedName>
        <fullName evidence="1">Uncharacterized protein</fullName>
    </submittedName>
</protein>